<organism evidence="1 2">
    <name type="scientific">Rhodopseudomonas palustris</name>
    <dbReference type="NCBI Taxonomy" id="1076"/>
    <lineage>
        <taxon>Bacteria</taxon>
        <taxon>Pseudomonadati</taxon>
        <taxon>Pseudomonadota</taxon>
        <taxon>Alphaproteobacteria</taxon>
        <taxon>Hyphomicrobiales</taxon>
        <taxon>Nitrobacteraceae</taxon>
        <taxon>Rhodopseudomonas</taxon>
    </lineage>
</organism>
<proteinExistence type="predicted"/>
<evidence type="ECO:0000313" key="2">
    <source>
        <dbReference type="Proteomes" id="UP000285523"/>
    </source>
</evidence>
<sequence length="67" mass="7592">MNSPPVMPGLVPGIHAFAAYRRLKALDGRDKPGHDEVLSNDVRHCEERSDEAIQLRARRWIASLRSQ</sequence>
<protein>
    <submittedName>
        <fullName evidence="1">Uncharacterized protein</fullName>
    </submittedName>
</protein>
<name>A0A418UXG4_RHOPL</name>
<accession>A0A418UXG4</accession>
<comment type="caution">
    <text evidence="1">The sequence shown here is derived from an EMBL/GenBank/DDBJ whole genome shotgun (WGS) entry which is preliminary data.</text>
</comment>
<evidence type="ECO:0000313" key="1">
    <source>
        <dbReference type="EMBL" id="RJF64768.1"/>
    </source>
</evidence>
<dbReference type="OrthoDB" id="8256488at2"/>
<dbReference type="EMBL" id="QYYD01000046">
    <property type="protein sequence ID" value="RJF64768.1"/>
    <property type="molecule type" value="Genomic_DNA"/>
</dbReference>
<dbReference type="Proteomes" id="UP000285523">
    <property type="component" value="Unassembled WGS sequence"/>
</dbReference>
<reference evidence="1 2" key="1">
    <citation type="submission" date="2018-09" db="EMBL/GenBank/DDBJ databases">
        <title>Draft genome sequence of Rhodopseudomonas palustris 2.1.18.</title>
        <authorList>
            <person name="Robertson S.L."/>
            <person name="Meyer T.E."/>
            <person name="Kyndt J.A."/>
        </authorList>
    </citation>
    <scope>NUCLEOTIDE SEQUENCE [LARGE SCALE GENOMIC DNA]</scope>
    <source>
        <strain evidence="1 2">2.1.18</strain>
    </source>
</reference>
<gene>
    <name evidence="1" type="ORF">D4Q52_25095</name>
</gene>
<dbReference type="AlphaFoldDB" id="A0A418UXG4"/>